<dbReference type="Proteomes" id="UP000093740">
    <property type="component" value="Chromosome"/>
</dbReference>
<dbReference type="AlphaFoldDB" id="A0AAI8GC93"/>
<keyword evidence="3" id="KW-1185">Reference proteome</keyword>
<gene>
    <name evidence="2" type="ORF">NA23_00410</name>
</gene>
<protein>
    <submittedName>
        <fullName evidence="2">Phosphodiester glycosidase family protein</fullName>
    </submittedName>
</protein>
<proteinExistence type="predicted"/>
<feature type="domain" description="Phosphodiester glycosidase" evidence="1">
    <location>
        <begin position="373"/>
        <end position="524"/>
    </location>
</feature>
<dbReference type="PANTHER" id="PTHR40446">
    <property type="entry name" value="N-ACETYLGLUCOSAMINE-1-PHOSPHODIESTER ALPHA-N-ACETYLGLUCOSAMINIDASE"/>
    <property type="match status" value="1"/>
</dbReference>
<dbReference type="Pfam" id="PF09992">
    <property type="entry name" value="NAGPA"/>
    <property type="match status" value="1"/>
</dbReference>
<dbReference type="PANTHER" id="PTHR40446:SF2">
    <property type="entry name" value="N-ACETYLGLUCOSAMINE-1-PHOSPHODIESTER ALPHA-N-ACETYLGLUCOSAMINIDASE"/>
    <property type="match status" value="1"/>
</dbReference>
<dbReference type="RefSeq" id="WP_033191512.1">
    <property type="nucleotide sequence ID" value="NZ_CP014334.2"/>
</dbReference>
<evidence type="ECO:0000313" key="3">
    <source>
        <dbReference type="Proteomes" id="UP000093740"/>
    </source>
</evidence>
<keyword evidence="2" id="KW-0378">Hydrolase</keyword>
<keyword evidence="2" id="KW-0326">Glycosidase</keyword>
<evidence type="ECO:0000313" key="2">
    <source>
        <dbReference type="EMBL" id="AMW31955.1"/>
    </source>
</evidence>
<sequence length="525" mass="57299">MLSKYSKLLKFISIIFLTLATFLAAQIFLINNKVFEPSNGYFTESQLRDMGFNIVKNERVYLIYNKKLIIGSDGDFLVDFDQYVPKTYILSNNVVQVKADFIANFLKLTKINDVYYDKPFTITSISYEDDVLTITLSVSARKEFLSASLSNNVLSLKLSPAQGDVKVPSGVSISKTNHTISLGVAKAISSYKVTYSGNNIVVEMEPVIKRIDYIQRTETFAGRTFTVNYIIADPRYTNIAPLLPSKGIGSTATLATILSQNGYSNGVNANYFDPSTALPIDIVIANGKVLSHRYGLRPMFIQTVDGKAFIKKAYVDITIRIGGTLLLVKGVNTTSLSEVNLYTSEFALRIPNDRTKTYIVVRSGKVSSIGYVASVPANSEVIMLSNDVKNKFLPGLSVGQSVSIELYTDEGYQIKNAVGAGPLLLQDGNIIPDAAEEKLRYGGGIPTTRADRTIIAIKDGKVHLITIEGKNGSGMNFDEAAQFLKSKGYESAMMLDGGSSTSMVYAGKYVTSGTPRNIPVALGVK</sequence>
<dbReference type="EMBL" id="CP014334">
    <property type="protein sequence ID" value="AMW31955.1"/>
    <property type="molecule type" value="Genomic_DNA"/>
</dbReference>
<dbReference type="GO" id="GO:0016798">
    <property type="term" value="F:hydrolase activity, acting on glycosyl bonds"/>
    <property type="evidence" value="ECO:0007669"/>
    <property type="project" value="UniProtKB-KW"/>
</dbReference>
<reference evidence="2 3" key="1">
    <citation type="journal article" date="2015" name="Stand. Genomic Sci.">
        <title>Genome sequence of a native-feather degrading extremely thermophilic Eubacterium, Fervidobacterium islandicum AW-1.</title>
        <authorList>
            <person name="Lee Y.J."/>
            <person name="Jeong H."/>
            <person name="Park G.S."/>
            <person name="Kwak Y."/>
            <person name="Lee S.J."/>
            <person name="Lee S.J."/>
            <person name="Park M.K."/>
            <person name="Kim J.Y."/>
            <person name="Kang H.K."/>
            <person name="Shin J.H."/>
            <person name="Lee D.W."/>
        </authorList>
    </citation>
    <scope>NUCLEOTIDE SEQUENCE [LARGE SCALE GENOMIC DNA]</scope>
    <source>
        <strain evidence="2 3">AW-1</strain>
    </source>
</reference>
<accession>A0AAI8GC93</accession>
<organism evidence="2 3">
    <name type="scientific">Fervidobacterium islandicum</name>
    <dbReference type="NCBI Taxonomy" id="2423"/>
    <lineage>
        <taxon>Bacteria</taxon>
        <taxon>Thermotogati</taxon>
        <taxon>Thermotogota</taxon>
        <taxon>Thermotogae</taxon>
        <taxon>Thermotogales</taxon>
        <taxon>Fervidobacteriaceae</taxon>
        <taxon>Fervidobacterium</taxon>
    </lineage>
</organism>
<evidence type="ECO:0000259" key="1">
    <source>
        <dbReference type="Pfam" id="PF09992"/>
    </source>
</evidence>
<dbReference type="InterPro" id="IPR018711">
    <property type="entry name" value="NAGPA"/>
</dbReference>
<name>A0AAI8GC93_FERIS</name>
<dbReference type="KEGG" id="fia:NA23_00410"/>